<evidence type="ECO:0000313" key="2">
    <source>
        <dbReference type="EMBL" id="NOJ69485.1"/>
    </source>
</evidence>
<accession>A0AAP6ZUW1</accession>
<evidence type="ECO:0000256" key="1">
    <source>
        <dbReference type="SAM" id="Phobius"/>
    </source>
</evidence>
<comment type="caution">
    <text evidence="2">The sequence shown here is derived from an EMBL/GenBank/DDBJ whole genome shotgun (WGS) entry which is preliminary data.</text>
</comment>
<name>A0AAP6ZUW1_PAEAL</name>
<organism evidence="2 3">
    <name type="scientific">Paenibacillus alvei</name>
    <name type="common">Bacillus alvei</name>
    <dbReference type="NCBI Taxonomy" id="44250"/>
    <lineage>
        <taxon>Bacteria</taxon>
        <taxon>Bacillati</taxon>
        <taxon>Bacillota</taxon>
        <taxon>Bacilli</taxon>
        <taxon>Bacillales</taxon>
        <taxon>Paenibacillaceae</taxon>
        <taxon>Paenibacillus</taxon>
    </lineage>
</organism>
<dbReference type="RefSeq" id="WP_171414812.1">
    <property type="nucleotide sequence ID" value="NZ_JABFOR010000002.1"/>
</dbReference>
<proteinExistence type="predicted"/>
<keyword evidence="1" id="KW-1133">Transmembrane helix</keyword>
<sequence>MKAKWLDYGEPAVAEAIGLYYAAFMFTGLALGMMKNGRSAWGGIEYNKLQLMCGARGNRNE</sequence>
<evidence type="ECO:0000313" key="3">
    <source>
        <dbReference type="Proteomes" id="UP000552038"/>
    </source>
</evidence>
<gene>
    <name evidence="2" type="ORF">HMI46_02775</name>
</gene>
<dbReference type="Proteomes" id="UP000552038">
    <property type="component" value="Unassembled WGS sequence"/>
</dbReference>
<keyword evidence="1" id="KW-0812">Transmembrane</keyword>
<reference evidence="2 3" key="1">
    <citation type="submission" date="2020-05" db="EMBL/GenBank/DDBJ databases">
        <title>Whole genome sequencing and identification of novel metabolites from Paenibacillus alvei strain JR949.</title>
        <authorList>
            <person name="Rajendhran J."/>
            <person name="Sree Pranav P."/>
            <person name="Mahalakshmi B."/>
            <person name="Karthikeyan R."/>
        </authorList>
    </citation>
    <scope>NUCLEOTIDE SEQUENCE [LARGE SCALE GENOMIC DNA]</scope>
    <source>
        <strain evidence="2 3">JR949</strain>
    </source>
</reference>
<dbReference type="EMBL" id="JABFOR010000002">
    <property type="protein sequence ID" value="NOJ69485.1"/>
    <property type="molecule type" value="Genomic_DNA"/>
</dbReference>
<feature type="transmembrane region" description="Helical" evidence="1">
    <location>
        <begin position="12"/>
        <end position="31"/>
    </location>
</feature>
<dbReference type="AlphaFoldDB" id="A0AAP6ZUW1"/>
<keyword evidence="1" id="KW-0472">Membrane</keyword>
<protein>
    <submittedName>
        <fullName evidence="2">Uncharacterized protein</fullName>
    </submittedName>
</protein>